<evidence type="ECO:0000256" key="16">
    <source>
        <dbReference type="SAM" id="MobiDB-lite"/>
    </source>
</evidence>
<dbReference type="PANTHER" id="PTHR45990:SF1">
    <property type="entry name" value="DNA REPAIR PROTEIN REV1"/>
    <property type="match status" value="1"/>
</dbReference>
<evidence type="ECO:0000313" key="19">
    <source>
        <dbReference type="EMBL" id="SPO26988.1"/>
    </source>
</evidence>
<feature type="compositionally biased region" description="Polar residues" evidence="16">
    <location>
        <begin position="1096"/>
        <end position="1112"/>
    </location>
</feature>
<dbReference type="InterPro" id="IPR001126">
    <property type="entry name" value="UmuC"/>
</dbReference>
<dbReference type="Gene3D" id="1.10.150.20">
    <property type="entry name" value="5' to 3' exonuclease, C-terminal subdomain"/>
    <property type="match status" value="1"/>
</dbReference>
<dbReference type="OrthoDB" id="427711at2759"/>
<dbReference type="InterPro" id="IPR017961">
    <property type="entry name" value="DNA_pol_Y-fam_little_finger"/>
</dbReference>
<evidence type="ECO:0000256" key="10">
    <source>
        <dbReference type="ARBA" id="ARBA00022842"/>
    </source>
</evidence>
<sequence>MQRPNLKQEGASDDVRPSRKRKVQWADEDDEFKPLATASISDSKVDDSANELASSHVDEHGMLVPTYPVEQGNSANAAPTGPAASTSKIAQNQYLASDIYNPIEYGDFRSYMKHKRAKLKVQEASLLQEEEALLRVRDPDAREPRNPDGLAAEIEANGGKRSDALKGCCVYINGQTHPPYSELRRLLVLHGGDLMAYLDQKTPVTHIVASNLTPKKRIEFKDYKVVLPGWILESIELGRKADWRKWRCDAITGSNGHTSNSMVGKPGDATSSAQRLGDWRNLDRSAKLPRQLPRIGDEEESPWGKPTNQTNLLDRFTRKQKPSHVEPDDVHSVMQSKKVALPPPLERPQIPTKSKGVRFGEEEVIQPATSETATEPKDISDSSSITSPTRISANEAEPPSAQSTEAAHSPPSESKISDEAIVTPKKPADKVDSNIGTDPASKKAALALSRGHYASRPSNTHAARLLASPSWRERNTATSEGFLAGYFAKSRLHHLSTWKTSLQDMVSSALREAGRPLGSSDLPKGVQRVIMHIDFDSFFVAVGLKKRPDMQDKPVVVCHGTGFGLPAARPGDENRPADNQSSSTSEIASCSYKAREFGIRNGMSLGQAKRLCPQVETIPYDFEAYNSISLTFYTFLLEHSDALQAVSVDEALVDVSLLLQAMRNGDAAQGSLYDRYRDYLGSQGQVWTAEKQLAEAFRDEIRERCGCEASIGIGSNILLARLATRKAKPGGSFHLTDDAKQPFLDALDVDDLHGIGWSLRDRMRELFETINVGAILSKANERKLVAEFGPKKGKMIWDKMHGIDADRLEGNKLRQSVGSHVNYGIRFLTEQEAENFVTGMCQEVAQRARAVKLRGRQVSVQVMVRAKDAPVEAPKFLGHGVCDTHHRSVQVSGPGGVAIDDEVRIRTAAWPLIRDLKADPKELRGIAISLNKLEPAEGNAFSPSKPKGGQSVLCFGSAASSSKSAFRSATKANDSMVSKGSMVEDGDDEASDEEQPDEPGVEMPASFRKGPEAATPRRPRLLDAHKSPAALSPPIEAFPTKLPPATQLMLPSKSQIDPDVFDALPSQYRRQIEAKFGRKLDDQPEASPDDDMDQTPRATPSVAQSQPGSQSRPRVLPRSTPTTPQKAKAAPSPAMAEALMLPSASQIDPAVLAELPDSVRKEIERQVGFISHESSSGPPSVESTPTSAARKKNATTSKLTTFLRQDSKLTNRRNALFRSVSESPTKKRVVHRLLQAAGNYPGSDQPVVDRDAVLAMDPSKISDEALEALGIDAEVFRALPVELQRETFRHHSEQKKSEKARFKAGKTNAFEELTLAEQRRRATMRAAQNEILAQKQMEERVRAHNGTNKQQKKTAPAAGSDEEEEARRNPPLYLVARPKWRIPRAGAEIFDPVDGSSAEGLAAKPAIRGLSRYEDVQILIGQWVTAFARKGPRKGDVDRIGTYLADVVRAAAEDKVEDMQKAASLMDLIETRLEAEAGKTTFAKVEWDAAKERIRQAMQDQSRSAFRGAELGS</sequence>
<comment type="subcellular location">
    <subcellularLocation>
        <location evidence="2">Nucleus</location>
    </subcellularLocation>
</comment>
<feature type="region of interest" description="Disordered" evidence="16">
    <location>
        <begin position="1076"/>
        <end position="1134"/>
    </location>
</feature>
<evidence type="ECO:0000259" key="18">
    <source>
        <dbReference type="PROSITE" id="PS50173"/>
    </source>
</evidence>
<dbReference type="Gene3D" id="3.40.50.10190">
    <property type="entry name" value="BRCT domain"/>
    <property type="match status" value="1"/>
</dbReference>
<dbReference type="GO" id="GO:0046872">
    <property type="term" value="F:metal ion binding"/>
    <property type="evidence" value="ECO:0007669"/>
    <property type="project" value="UniProtKB-KW"/>
</dbReference>
<dbReference type="Gene3D" id="3.40.1170.60">
    <property type="match status" value="1"/>
</dbReference>
<feature type="domain" description="BRCT" evidence="17">
    <location>
        <begin position="160"/>
        <end position="248"/>
    </location>
</feature>
<feature type="region of interest" description="Disordered" evidence="16">
    <location>
        <begin position="257"/>
        <end position="437"/>
    </location>
</feature>
<dbReference type="GO" id="GO:0005634">
    <property type="term" value="C:nucleus"/>
    <property type="evidence" value="ECO:0007669"/>
    <property type="project" value="UniProtKB-SubCell"/>
</dbReference>
<proteinExistence type="inferred from homology"/>
<dbReference type="Pfam" id="PF14377">
    <property type="entry name" value="UBM"/>
    <property type="match status" value="3"/>
</dbReference>
<dbReference type="Gene3D" id="3.30.70.270">
    <property type="match status" value="1"/>
</dbReference>
<keyword evidence="7" id="KW-0548">Nucleotidyltransferase</keyword>
<dbReference type="FunFam" id="3.40.50.10190:FF:000011">
    <property type="entry name" value="DNA repair protein REV1"/>
    <property type="match status" value="1"/>
</dbReference>
<accession>A0A5C3E972</accession>
<dbReference type="PANTHER" id="PTHR45990">
    <property type="entry name" value="DNA REPAIR PROTEIN REV1"/>
    <property type="match status" value="1"/>
</dbReference>
<dbReference type="GO" id="GO:0070987">
    <property type="term" value="P:error-free translesion synthesis"/>
    <property type="evidence" value="ECO:0007669"/>
    <property type="project" value="TreeGrafter"/>
</dbReference>
<dbReference type="InterPro" id="IPR036420">
    <property type="entry name" value="BRCT_dom_sf"/>
</dbReference>
<dbReference type="FunFam" id="3.30.1490.100:FF:000001">
    <property type="entry name" value="DNA repair protein REV1"/>
    <property type="match status" value="1"/>
</dbReference>
<evidence type="ECO:0000256" key="15">
    <source>
        <dbReference type="ARBA" id="ARBA00081902"/>
    </source>
</evidence>
<dbReference type="Gene3D" id="1.20.58.1280">
    <property type="entry name" value="DNA repair protein Rev1, C-terminal domain"/>
    <property type="match status" value="1"/>
</dbReference>
<dbReference type="Pfam" id="PF00533">
    <property type="entry name" value="BRCT"/>
    <property type="match status" value="1"/>
</dbReference>
<feature type="compositionally biased region" description="Basic and acidic residues" evidence="16">
    <location>
        <begin position="277"/>
        <end position="286"/>
    </location>
</feature>
<feature type="region of interest" description="Disordered" evidence="16">
    <location>
        <begin position="1"/>
        <end position="30"/>
    </location>
</feature>
<dbReference type="Gene3D" id="6.10.250.1630">
    <property type="match status" value="1"/>
</dbReference>
<feature type="compositionally biased region" description="Low complexity" evidence="16">
    <location>
        <begin position="381"/>
        <end position="392"/>
    </location>
</feature>
<evidence type="ECO:0000256" key="13">
    <source>
        <dbReference type="ARBA" id="ARBA00023242"/>
    </source>
</evidence>
<dbReference type="SMART" id="SM00292">
    <property type="entry name" value="BRCT"/>
    <property type="match status" value="1"/>
</dbReference>
<feature type="compositionally biased region" description="Low complexity" evidence="16">
    <location>
        <begin position="1119"/>
        <end position="1134"/>
    </location>
</feature>
<dbReference type="GO" id="GO:0042276">
    <property type="term" value="P:error-prone translesion synthesis"/>
    <property type="evidence" value="ECO:0007669"/>
    <property type="project" value="TreeGrafter"/>
</dbReference>
<dbReference type="CDD" id="cd17719">
    <property type="entry name" value="BRCT_Rev1"/>
    <property type="match status" value="1"/>
</dbReference>
<dbReference type="InterPro" id="IPR025527">
    <property type="entry name" value="HUWE1/Rev1_UBM"/>
</dbReference>
<feature type="compositionally biased region" description="Polar residues" evidence="16">
    <location>
        <begin position="400"/>
        <end position="414"/>
    </location>
</feature>
<dbReference type="EMBL" id="OOIN01000016">
    <property type="protein sequence ID" value="SPO26988.1"/>
    <property type="molecule type" value="Genomic_DNA"/>
</dbReference>
<feature type="compositionally biased region" description="Polar residues" evidence="16">
    <location>
        <begin position="577"/>
        <end position="586"/>
    </location>
</feature>
<name>A0A5C3E972_9BASI</name>
<dbReference type="GO" id="GO:0003887">
    <property type="term" value="F:DNA-directed DNA polymerase activity"/>
    <property type="evidence" value="ECO:0007669"/>
    <property type="project" value="TreeGrafter"/>
</dbReference>
<feature type="region of interest" description="Disordered" evidence="16">
    <location>
        <begin position="964"/>
        <end position="1016"/>
    </location>
</feature>
<dbReference type="InterPro" id="IPR036775">
    <property type="entry name" value="DNA_pol_Y-fam_lit_finger_sf"/>
</dbReference>
<comment type="similarity">
    <text evidence="3">Belongs to the DNA polymerase type-Y family.</text>
</comment>
<evidence type="ECO:0000256" key="7">
    <source>
        <dbReference type="ARBA" id="ARBA00022695"/>
    </source>
</evidence>
<keyword evidence="5" id="KW-0237">DNA synthesis</keyword>
<evidence type="ECO:0000259" key="17">
    <source>
        <dbReference type="PROSITE" id="PS50172"/>
    </source>
</evidence>
<reference evidence="19 20" key="1">
    <citation type="submission" date="2018-03" db="EMBL/GenBank/DDBJ databases">
        <authorList>
            <person name="Guldener U."/>
        </authorList>
    </citation>
    <scope>NUCLEOTIDE SEQUENCE [LARGE SCALE GENOMIC DNA]</scope>
    <source>
        <strain evidence="19 20">NBRC100155</strain>
    </source>
</reference>
<dbReference type="Pfam" id="PF11799">
    <property type="entry name" value="IMS_C"/>
    <property type="match status" value="1"/>
</dbReference>
<dbReference type="SUPFAM" id="SSF100879">
    <property type="entry name" value="Lesion bypass DNA polymerase (Y-family), little finger domain"/>
    <property type="match status" value="1"/>
</dbReference>
<dbReference type="PROSITE" id="PS50173">
    <property type="entry name" value="UMUC"/>
    <property type="match status" value="1"/>
</dbReference>
<evidence type="ECO:0000313" key="20">
    <source>
        <dbReference type="Proteomes" id="UP000324022"/>
    </source>
</evidence>
<dbReference type="Pfam" id="PF16727">
    <property type="entry name" value="REV1_C"/>
    <property type="match status" value="1"/>
</dbReference>
<evidence type="ECO:0000256" key="4">
    <source>
        <dbReference type="ARBA" id="ARBA00020399"/>
    </source>
</evidence>
<evidence type="ECO:0000256" key="2">
    <source>
        <dbReference type="ARBA" id="ARBA00004123"/>
    </source>
</evidence>
<feature type="compositionally biased region" description="Acidic residues" evidence="16">
    <location>
        <begin position="1083"/>
        <end position="1093"/>
    </location>
</feature>
<evidence type="ECO:0000256" key="5">
    <source>
        <dbReference type="ARBA" id="ARBA00022634"/>
    </source>
</evidence>
<keyword evidence="10" id="KW-0460">Magnesium</keyword>
<dbReference type="Gene3D" id="6.10.250.1490">
    <property type="match status" value="1"/>
</dbReference>
<dbReference type="PROSITE" id="PS50172">
    <property type="entry name" value="BRCT"/>
    <property type="match status" value="1"/>
</dbReference>
<feature type="region of interest" description="Disordered" evidence="16">
    <location>
        <begin position="1341"/>
        <end position="1369"/>
    </location>
</feature>
<keyword evidence="9" id="KW-0227">DNA damage</keyword>
<dbReference type="SUPFAM" id="SSF56672">
    <property type="entry name" value="DNA/RNA polymerases"/>
    <property type="match status" value="1"/>
</dbReference>
<organism evidence="19 20">
    <name type="scientific">Ustilago trichophora</name>
    <dbReference type="NCBI Taxonomy" id="86804"/>
    <lineage>
        <taxon>Eukaryota</taxon>
        <taxon>Fungi</taxon>
        <taxon>Dikarya</taxon>
        <taxon>Basidiomycota</taxon>
        <taxon>Ustilaginomycotina</taxon>
        <taxon>Ustilaginomycetes</taxon>
        <taxon>Ustilaginales</taxon>
        <taxon>Ustilaginaceae</taxon>
        <taxon>Ustilago</taxon>
    </lineage>
</organism>
<dbReference type="InterPro" id="IPR038401">
    <property type="entry name" value="Rev1_C_sf"/>
</dbReference>
<dbReference type="InterPro" id="IPR043128">
    <property type="entry name" value="Rev_trsase/Diguanyl_cyclase"/>
</dbReference>
<feature type="region of interest" description="Disordered" evidence="16">
    <location>
        <begin position="567"/>
        <end position="586"/>
    </location>
</feature>
<evidence type="ECO:0000256" key="12">
    <source>
        <dbReference type="ARBA" id="ARBA00023204"/>
    </source>
</evidence>
<feature type="compositionally biased region" description="Polar residues" evidence="16">
    <location>
        <begin position="1172"/>
        <end position="1187"/>
    </location>
</feature>
<dbReference type="GO" id="GO:0017125">
    <property type="term" value="F:deoxycytidyl transferase activity"/>
    <property type="evidence" value="ECO:0007669"/>
    <property type="project" value="TreeGrafter"/>
</dbReference>
<feature type="compositionally biased region" description="Acidic residues" evidence="16">
    <location>
        <begin position="984"/>
        <end position="1000"/>
    </location>
</feature>
<keyword evidence="8" id="KW-0479">Metal-binding</keyword>
<keyword evidence="12" id="KW-0234">DNA repair</keyword>
<keyword evidence="6" id="KW-0808">Transferase</keyword>
<evidence type="ECO:0000256" key="3">
    <source>
        <dbReference type="ARBA" id="ARBA00010945"/>
    </source>
</evidence>
<dbReference type="InterPro" id="IPR043502">
    <property type="entry name" value="DNA/RNA_pol_sf"/>
</dbReference>
<keyword evidence="20" id="KW-1185">Reference proteome</keyword>
<evidence type="ECO:0000256" key="9">
    <source>
        <dbReference type="ARBA" id="ARBA00022763"/>
    </source>
</evidence>
<dbReference type="SUPFAM" id="SSF52113">
    <property type="entry name" value="BRCT domain"/>
    <property type="match status" value="1"/>
</dbReference>
<evidence type="ECO:0000256" key="1">
    <source>
        <dbReference type="ARBA" id="ARBA00001946"/>
    </source>
</evidence>
<dbReference type="GO" id="GO:0006281">
    <property type="term" value="P:DNA repair"/>
    <property type="evidence" value="ECO:0007669"/>
    <property type="project" value="UniProtKB-KW"/>
</dbReference>
<dbReference type="GO" id="GO:0003684">
    <property type="term" value="F:damaged DNA binding"/>
    <property type="evidence" value="ECO:0007669"/>
    <property type="project" value="InterPro"/>
</dbReference>
<dbReference type="Gene3D" id="3.30.1490.100">
    <property type="entry name" value="DNA polymerase, Y-family, little finger domain"/>
    <property type="match status" value="1"/>
</dbReference>
<dbReference type="Pfam" id="PF00817">
    <property type="entry name" value="IMS"/>
    <property type="match status" value="1"/>
</dbReference>
<dbReference type="InterPro" id="IPR001357">
    <property type="entry name" value="BRCT_dom"/>
</dbReference>
<evidence type="ECO:0000256" key="6">
    <source>
        <dbReference type="ARBA" id="ARBA00022679"/>
    </source>
</evidence>
<feature type="domain" description="UmuC" evidence="18">
    <location>
        <begin position="530"/>
        <end position="756"/>
    </location>
</feature>
<keyword evidence="11" id="KW-0238">DNA-binding</keyword>
<gene>
    <name evidence="19" type="ORF">UTRI_10451_B</name>
</gene>
<feature type="region of interest" description="Disordered" evidence="16">
    <location>
        <begin position="1171"/>
        <end position="1195"/>
    </location>
</feature>
<dbReference type="CDD" id="cd01701">
    <property type="entry name" value="PolY_Rev1"/>
    <property type="match status" value="1"/>
</dbReference>
<comment type="cofactor">
    <cofactor evidence="1">
        <name>Mg(2+)</name>
        <dbReference type="ChEBI" id="CHEBI:18420"/>
    </cofactor>
</comment>
<dbReference type="Proteomes" id="UP000324022">
    <property type="component" value="Unassembled WGS sequence"/>
</dbReference>
<evidence type="ECO:0000256" key="11">
    <source>
        <dbReference type="ARBA" id="ARBA00023125"/>
    </source>
</evidence>
<dbReference type="InterPro" id="IPR031991">
    <property type="entry name" value="Rev1_C"/>
</dbReference>
<evidence type="ECO:0000256" key="8">
    <source>
        <dbReference type="ARBA" id="ARBA00022723"/>
    </source>
</evidence>
<comment type="function">
    <text evidence="14">Deoxycytidyl transferase involved in DNA repair. Transfers a dCMP residue from dCTP to the 3'-end of a DNA primer in a template-dependent reaction. May assist in the first step in the bypass of abasic lesions by the insertion of a nucleotide opposite the lesion. Required for normal induction of mutations by physical and chemical agents. Involved in mitochondrial DNA mutagenesis.</text>
</comment>
<keyword evidence="13" id="KW-0539">Nucleus</keyword>
<protein>
    <recommendedName>
        <fullName evidence="4">DNA repair protein REV1</fullName>
    </recommendedName>
    <alternativeName>
        <fullName evidence="15">Reversionless protein 1</fullName>
    </alternativeName>
</protein>
<evidence type="ECO:0000256" key="14">
    <source>
        <dbReference type="ARBA" id="ARBA00058985"/>
    </source>
</evidence>